<dbReference type="Pfam" id="PF08239">
    <property type="entry name" value="SH3_3"/>
    <property type="match status" value="1"/>
</dbReference>
<feature type="domain" description="Peptidase C39-like" evidence="4">
    <location>
        <begin position="118"/>
        <end position="251"/>
    </location>
</feature>
<keyword evidence="2" id="KW-0812">Transmembrane</keyword>
<evidence type="ECO:0000256" key="1">
    <source>
        <dbReference type="ARBA" id="ARBA00007553"/>
    </source>
</evidence>
<dbReference type="GO" id="GO:0008233">
    <property type="term" value="F:peptidase activity"/>
    <property type="evidence" value="ECO:0007669"/>
    <property type="project" value="UniProtKB-KW"/>
</dbReference>
<organism evidence="5">
    <name type="scientific">Siphoviridae sp. ctiJI15</name>
    <dbReference type="NCBI Taxonomy" id="2826431"/>
    <lineage>
        <taxon>Viruses</taxon>
        <taxon>Duplodnaviria</taxon>
        <taxon>Heunggongvirae</taxon>
        <taxon>Uroviricota</taxon>
        <taxon>Caudoviricetes</taxon>
    </lineage>
</organism>
<comment type="similarity">
    <text evidence="1">Belongs to the N-acetylmuramoyl-L-alanine amidase 2 family.</text>
</comment>
<evidence type="ECO:0000259" key="4">
    <source>
        <dbReference type="Pfam" id="PF13529"/>
    </source>
</evidence>
<proteinExistence type="inferred from homology"/>
<protein>
    <submittedName>
        <fullName evidence="5">Papain-like cysteine protease AvrRpt2</fullName>
    </submittedName>
</protein>
<accession>A0A8S5NJE9</accession>
<dbReference type="Pfam" id="PF13529">
    <property type="entry name" value="Peptidase_C39_2"/>
    <property type="match status" value="1"/>
</dbReference>
<dbReference type="EMBL" id="BK015182">
    <property type="protein sequence ID" value="DAD94817.1"/>
    <property type="molecule type" value="Genomic_DNA"/>
</dbReference>
<dbReference type="Gene3D" id="3.90.70.10">
    <property type="entry name" value="Cysteine proteinases"/>
    <property type="match status" value="1"/>
</dbReference>
<dbReference type="InterPro" id="IPR003646">
    <property type="entry name" value="SH3-like_bac-type"/>
</dbReference>
<sequence>MNNEQKRKIILIISAVIVGILGGLGFYKANENSSTNEIVNGVVNEVKNNISTYDMTEQEVKDLPSTEIIEQTEEQENAVSNEQEGEETEGFQLQGDIAYEGAKAETWNVELGDYVGLTYYSQLDSRWASKMYSSVGNSNQTIGSSACGPTCASMVVTATKGAITPDTMCDLFVQHGYRSANNGTYFSAFRAVADEFDIGYEETYYLDKAVELLRNNHYVIVSCGNGLFTTGGHFIVLVGIDGDTLKIYDPYLYSGKFSTSTRRGKVTVDGNTVYCSIDNFRNYANYSKFFAFAHDGNVQVNNTRPVTTQAYTRYVNTKIGLNIRNKPNGYIVGGLSNGTAVTVYETDGNWSRIGTNKWVSSNYLTSYMAVASNSVKTISGVKYTTGKYKVNASILNVRIGPGTKYKIKGYKQLTANARYQNKRLGNQYTNGLKRGVVTTVTKVRNGFGLIPSGWISLNYCTKL</sequence>
<dbReference type="InterPro" id="IPR039564">
    <property type="entry name" value="Peptidase_C39-like"/>
</dbReference>
<dbReference type="Gene3D" id="2.30.30.40">
    <property type="entry name" value="SH3 Domains"/>
    <property type="match status" value="1"/>
</dbReference>
<keyword evidence="2" id="KW-1133">Transmembrane helix</keyword>
<dbReference type="GO" id="GO:0006508">
    <property type="term" value="P:proteolysis"/>
    <property type="evidence" value="ECO:0007669"/>
    <property type="project" value="UniProtKB-KW"/>
</dbReference>
<name>A0A8S5NJE9_9CAUD</name>
<reference evidence="5" key="1">
    <citation type="journal article" date="2021" name="Proc. Natl. Acad. Sci. U.S.A.">
        <title>A Catalog of Tens of Thousands of Viruses from Human Metagenomes Reveals Hidden Associations with Chronic Diseases.</title>
        <authorList>
            <person name="Tisza M.J."/>
            <person name="Buck C.B."/>
        </authorList>
    </citation>
    <scope>NUCLEOTIDE SEQUENCE</scope>
    <source>
        <strain evidence="5">CtiJI15</strain>
    </source>
</reference>
<feature type="domain" description="SH3b" evidence="3">
    <location>
        <begin position="320"/>
        <end position="364"/>
    </location>
</feature>
<evidence type="ECO:0000259" key="3">
    <source>
        <dbReference type="Pfam" id="PF08239"/>
    </source>
</evidence>
<evidence type="ECO:0000256" key="2">
    <source>
        <dbReference type="SAM" id="Phobius"/>
    </source>
</evidence>
<keyword evidence="5" id="KW-0378">Hydrolase</keyword>
<keyword evidence="2" id="KW-0472">Membrane</keyword>
<evidence type="ECO:0000313" key="5">
    <source>
        <dbReference type="EMBL" id="DAD94817.1"/>
    </source>
</evidence>
<feature type="transmembrane region" description="Helical" evidence="2">
    <location>
        <begin position="9"/>
        <end position="27"/>
    </location>
</feature>
<keyword evidence="5" id="KW-0645">Protease</keyword>